<dbReference type="AlphaFoldDB" id="A0A6H1U2H2"/>
<evidence type="ECO:0000256" key="7">
    <source>
        <dbReference type="ARBA" id="ARBA00023136"/>
    </source>
</evidence>
<dbReference type="Proteomes" id="UP000500857">
    <property type="component" value="Chromosome"/>
</dbReference>
<feature type="transmembrane region" description="Helical" evidence="8">
    <location>
        <begin position="143"/>
        <end position="161"/>
    </location>
</feature>
<dbReference type="GO" id="GO:0005886">
    <property type="term" value="C:plasma membrane"/>
    <property type="evidence" value="ECO:0007669"/>
    <property type="project" value="UniProtKB-SubCell"/>
</dbReference>
<evidence type="ECO:0000313" key="11">
    <source>
        <dbReference type="Proteomes" id="UP000500857"/>
    </source>
</evidence>
<evidence type="ECO:0000256" key="2">
    <source>
        <dbReference type="ARBA" id="ARBA00022475"/>
    </source>
</evidence>
<feature type="transmembrane region" description="Helical" evidence="8">
    <location>
        <begin position="344"/>
        <end position="362"/>
    </location>
</feature>
<dbReference type="InterPro" id="IPR038731">
    <property type="entry name" value="RgtA/B/C-like"/>
</dbReference>
<organism evidence="10 11">
    <name type="scientific">Oxynema aestuarii AP17</name>
    <dbReference type="NCBI Taxonomy" id="2064643"/>
    <lineage>
        <taxon>Bacteria</taxon>
        <taxon>Bacillati</taxon>
        <taxon>Cyanobacteriota</taxon>
        <taxon>Cyanophyceae</taxon>
        <taxon>Oscillatoriophycideae</taxon>
        <taxon>Oscillatoriales</taxon>
        <taxon>Oscillatoriaceae</taxon>
        <taxon>Oxynema</taxon>
        <taxon>Oxynema aestuarii</taxon>
    </lineage>
</organism>
<keyword evidence="6 8" id="KW-1133">Transmembrane helix</keyword>
<evidence type="ECO:0000256" key="4">
    <source>
        <dbReference type="ARBA" id="ARBA00022679"/>
    </source>
</evidence>
<dbReference type="PANTHER" id="PTHR33908">
    <property type="entry name" value="MANNOSYLTRANSFERASE YKCB-RELATED"/>
    <property type="match status" value="1"/>
</dbReference>
<feature type="transmembrane region" description="Helical" evidence="8">
    <location>
        <begin position="374"/>
        <end position="394"/>
    </location>
</feature>
<feature type="transmembrane region" description="Helical" evidence="8">
    <location>
        <begin position="241"/>
        <end position="262"/>
    </location>
</feature>
<accession>A0A6H1U2H2</accession>
<feature type="transmembrane region" description="Helical" evidence="8">
    <location>
        <begin position="319"/>
        <end position="338"/>
    </location>
</feature>
<feature type="transmembrane region" description="Helical" evidence="8">
    <location>
        <begin position="406"/>
        <end position="425"/>
    </location>
</feature>
<keyword evidence="3" id="KW-0328">Glycosyltransferase</keyword>
<keyword evidence="4" id="KW-0808">Transferase</keyword>
<evidence type="ECO:0000256" key="6">
    <source>
        <dbReference type="ARBA" id="ARBA00022989"/>
    </source>
</evidence>
<dbReference type="PANTHER" id="PTHR33908:SF11">
    <property type="entry name" value="MEMBRANE PROTEIN"/>
    <property type="match status" value="1"/>
</dbReference>
<dbReference type="GO" id="GO:0009103">
    <property type="term" value="P:lipopolysaccharide biosynthetic process"/>
    <property type="evidence" value="ECO:0007669"/>
    <property type="project" value="UniProtKB-ARBA"/>
</dbReference>
<feature type="transmembrane region" description="Helical" evidence="8">
    <location>
        <begin position="167"/>
        <end position="183"/>
    </location>
</feature>
<evidence type="ECO:0000256" key="5">
    <source>
        <dbReference type="ARBA" id="ARBA00022692"/>
    </source>
</evidence>
<proteinExistence type="predicted"/>
<feature type="transmembrane region" description="Helical" evidence="8">
    <location>
        <begin position="115"/>
        <end position="136"/>
    </location>
</feature>
<dbReference type="GO" id="GO:0016763">
    <property type="term" value="F:pentosyltransferase activity"/>
    <property type="evidence" value="ECO:0007669"/>
    <property type="project" value="TreeGrafter"/>
</dbReference>
<dbReference type="EMBL" id="CP051167">
    <property type="protein sequence ID" value="QIZ72646.1"/>
    <property type="molecule type" value="Genomic_DNA"/>
</dbReference>
<feature type="transmembrane region" description="Helical" evidence="8">
    <location>
        <begin position="12"/>
        <end position="28"/>
    </location>
</feature>
<evidence type="ECO:0000256" key="3">
    <source>
        <dbReference type="ARBA" id="ARBA00022676"/>
    </source>
</evidence>
<evidence type="ECO:0000259" key="9">
    <source>
        <dbReference type="Pfam" id="PF13231"/>
    </source>
</evidence>
<dbReference type="Pfam" id="PF13231">
    <property type="entry name" value="PMT_2"/>
    <property type="match status" value="1"/>
</dbReference>
<keyword evidence="2" id="KW-1003">Cell membrane</keyword>
<keyword evidence="7 8" id="KW-0472">Membrane</keyword>
<keyword evidence="5 8" id="KW-0812">Transmembrane</keyword>
<feature type="domain" description="Glycosyltransferase RgtA/B/C/D-like" evidence="9">
    <location>
        <begin position="94"/>
        <end position="247"/>
    </location>
</feature>
<sequence>MKLQGYYHKSLLLFIALTVAIGIFFRFYNLDKKVYWIDEIHTSVRVVGYQKTEFVDRAPTNQIITRDTLHQFQTLSPERGWGDTVEALAGNAEHTPIYYLLCRLWMEIFGSSPTVTRSLAALISLFAFPAIYWLCWELFRSPPVGAIAIALLAVSPLQVLYAQEARQYSLFVVTTLISSAALLRSLRQPHWKNWALYTLTVIVALYSHLISILVIFAHGIYVLFFSKFFSKQWLTTHLKPYLIAAIAGGIPLIPWGIIYFLNSSRVGSWLGRNIPTLALVRRWFINLSSLILDVQIGTQQRLFDVELGRDAALNFANPAIYAIPAVTMLVIYALYRVVRETPQQTWGFIAIAIAVPGLTLMLPDLFSGGQRSGVARYLFPSYVSIQIALAYLFARRLQGSPPPWRYFWRGLLALVLTAGVLSCAVSSQAQTWWNKYSCYYNAEVAAIVNRSPNPLVVSSQARVSRLASLSYLLGPHTRYMLAAEGEIPKAIDREGEIFLFRPSQALFDRLQAEPRYELKPVHRFGHIWRVDLTMGAGIPRFYRR</sequence>
<dbReference type="InterPro" id="IPR050297">
    <property type="entry name" value="LipidA_mod_glycosyltrf_83"/>
</dbReference>
<feature type="transmembrane region" description="Helical" evidence="8">
    <location>
        <begin position="195"/>
        <end position="221"/>
    </location>
</feature>
<keyword evidence="11" id="KW-1185">Reference proteome</keyword>
<dbReference type="RefSeq" id="WP_168570794.1">
    <property type="nucleotide sequence ID" value="NZ_CP051167.1"/>
</dbReference>
<reference evidence="10 11" key="1">
    <citation type="submission" date="2020-04" db="EMBL/GenBank/DDBJ databases">
        <authorList>
            <person name="Basu S."/>
            <person name="Maruthanayagam V."/>
            <person name="Chakraborty S."/>
            <person name="Pramanik A."/>
            <person name="Mukherjee J."/>
            <person name="Brink B."/>
        </authorList>
    </citation>
    <scope>NUCLEOTIDE SEQUENCE [LARGE SCALE GENOMIC DNA]</scope>
    <source>
        <strain evidence="10 11">AP17</strain>
    </source>
</reference>
<evidence type="ECO:0000256" key="1">
    <source>
        <dbReference type="ARBA" id="ARBA00004651"/>
    </source>
</evidence>
<evidence type="ECO:0000256" key="8">
    <source>
        <dbReference type="SAM" id="Phobius"/>
    </source>
</evidence>
<comment type="subcellular location">
    <subcellularLocation>
        <location evidence="1">Cell membrane</location>
        <topology evidence="1">Multi-pass membrane protein</topology>
    </subcellularLocation>
</comment>
<name>A0A6H1U2H2_9CYAN</name>
<evidence type="ECO:0000313" key="10">
    <source>
        <dbReference type="EMBL" id="QIZ72646.1"/>
    </source>
</evidence>
<gene>
    <name evidence="10" type="ORF">HCG48_20320</name>
</gene>
<dbReference type="KEGG" id="oxy:HCG48_20320"/>
<protein>
    <recommendedName>
        <fullName evidence="9">Glycosyltransferase RgtA/B/C/D-like domain-containing protein</fullName>
    </recommendedName>
</protein>